<keyword evidence="4 6" id="KW-0274">FAD</keyword>
<dbReference type="Pfam" id="PF02770">
    <property type="entry name" value="Acyl-CoA_dh_M"/>
    <property type="match status" value="1"/>
</dbReference>
<gene>
    <name evidence="10" type="primary">caiA</name>
    <name evidence="10" type="ORF">Pfl04_15540</name>
</gene>
<evidence type="ECO:0000313" key="11">
    <source>
        <dbReference type="Proteomes" id="UP000653674"/>
    </source>
</evidence>
<dbReference type="InterPro" id="IPR006089">
    <property type="entry name" value="Acyl-CoA_DH_CS"/>
</dbReference>
<evidence type="ECO:0000259" key="7">
    <source>
        <dbReference type="Pfam" id="PF00441"/>
    </source>
</evidence>
<evidence type="ECO:0000256" key="1">
    <source>
        <dbReference type="ARBA" id="ARBA00001974"/>
    </source>
</evidence>
<dbReference type="Gene3D" id="1.10.540.10">
    <property type="entry name" value="Acyl-CoA dehydrogenase/oxidase, N-terminal domain"/>
    <property type="match status" value="1"/>
</dbReference>
<organism evidence="10 11">
    <name type="scientific">Planosporangium flavigriseum</name>
    <dbReference type="NCBI Taxonomy" id="373681"/>
    <lineage>
        <taxon>Bacteria</taxon>
        <taxon>Bacillati</taxon>
        <taxon>Actinomycetota</taxon>
        <taxon>Actinomycetes</taxon>
        <taxon>Micromonosporales</taxon>
        <taxon>Micromonosporaceae</taxon>
        <taxon>Planosporangium</taxon>
    </lineage>
</organism>
<dbReference type="InterPro" id="IPR037069">
    <property type="entry name" value="AcylCoA_DH/ox_N_sf"/>
</dbReference>
<evidence type="ECO:0000259" key="9">
    <source>
        <dbReference type="Pfam" id="PF02771"/>
    </source>
</evidence>
<dbReference type="EMBL" id="BONU01000007">
    <property type="protein sequence ID" value="GIG73150.1"/>
    <property type="molecule type" value="Genomic_DNA"/>
</dbReference>
<comment type="caution">
    <text evidence="10">The sequence shown here is derived from an EMBL/GenBank/DDBJ whole genome shotgun (WGS) entry which is preliminary data.</text>
</comment>
<feature type="domain" description="Acyl-CoA oxidase/dehydrogenase middle" evidence="8">
    <location>
        <begin position="269"/>
        <end position="376"/>
    </location>
</feature>
<dbReference type="Gene3D" id="2.40.110.10">
    <property type="entry name" value="Butyryl-CoA Dehydrogenase, subunit A, domain 2"/>
    <property type="match status" value="1"/>
</dbReference>
<dbReference type="Pfam" id="PF00441">
    <property type="entry name" value="Acyl-CoA_dh_1"/>
    <property type="match status" value="1"/>
</dbReference>
<comment type="cofactor">
    <cofactor evidence="1 6">
        <name>FAD</name>
        <dbReference type="ChEBI" id="CHEBI:57692"/>
    </cofactor>
</comment>
<evidence type="ECO:0000256" key="6">
    <source>
        <dbReference type="RuleBase" id="RU362125"/>
    </source>
</evidence>
<feature type="domain" description="Acyl-CoA dehydrogenase/oxidase N-terminal" evidence="9">
    <location>
        <begin position="144"/>
        <end position="265"/>
    </location>
</feature>
<dbReference type="PANTHER" id="PTHR43884:SF25">
    <property type="entry name" value="ACYL-COA DEHYDROGENASE YDBM-RELATED"/>
    <property type="match status" value="1"/>
</dbReference>
<sequence>MVTMEHTRALIAAARAVVDQGILRLANDCRGTDGRVDLAALDREQAYAYDLAAAACLVGAAEAMLPWGDSGPLQEMLTAAFTGHVVAEIGAMLQGRERHWSATGLPWHSGELAEALARARSPQLLSAVGEQVATVGLPSVPLPEELDLARRVFRDFATTKVAPLAEEVHSRDTDIPEEIIREFSRLGLFGMGIPAEYGGSASGGPSGYSEDDLLAMLVATEEITRGSMGLAGPFITRPEILATAVLTGGVKEQAARWLPGVAAGDLMVAVAVTEPDYGSDVANLTVRATRDGDYYRISGVKTWSTFSGRADLLLLLARTGTREDKHRGLSLFVIEKPPFPGHSWSYEGEHGGRIEARAIRTIGYRGMHSFEISFEDFVVPAANLIGGEAGLGKGFYLQMKAFANGRMQTAARAVGLMRAAFEAAAGYARERHVFGAALADYQLTKVKLARMAFLLAGCQAYTYACARLIASGGGQLEASMVKSLSCRAAEWVTREAQQMHGGYGYAEEYPVSRFFLDARVLSLFEGADETLALRVIARGLVDNAPR</sequence>
<evidence type="ECO:0000256" key="3">
    <source>
        <dbReference type="ARBA" id="ARBA00022630"/>
    </source>
</evidence>
<keyword evidence="3 6" id="KW-0285">Flavoprotein</keyword>
<dbReference type="InterPro" id="IPR013786">
    <property type="entry name" value="AcylCoA_DH/ox_N"/>
</dbReference>
<comment type="similarity">
    <text evidence="2 6">Belongs to the acyl-CoA dehydrogenase family.</text>
</comment>
<dbReference type="SUPFAM" id="SSF56645">
    <property type="entry name" value="Acyl-CoA dehydrogenase NM domain-like"/>
    <property type="match status" value="1"/>
</dbReference>
<protein>
    <submittedName>
        <fullName evidence="10">Acyl-CoA dehydrogenase</fullName>
    </submittedName>
</protein>
<evidence type="ECO:0000256" key="2">
    <source>
        <dbReference type="ARBA" id="ARBA00009347"/>
    </source>
</evidence>
<keyword evidence="5 6" id="KW-0560">Oxidoreductase</keyword>
<evidence type="ECO:0000256" key="4">
    <source>
        <dbReference type="ARBA" id="ARBA00022827"/>
    </source>
</evidence>
<dbReference type="PROSITE" id="PS00073">
    <property type="entry name" value="ACYL_COA_DH_2"/>
    <property type="match status" value="1"/>
</dbReference>
<feature type="domain" description="Acyl-CoA dehydrogenase/oxidase C-terminal" evidence="7">
    <location>
        <begin position="392"/>
        <end position="540"/>
    </location>
</feature>
<dbReference type="InterPro" id="IPR006091">
    <property type="entry name" value="Acyl-CoA_Oxase/DH_mid-dom"/>
</dbReference>
<dbReference type="Proteomes" id="UP000653674">
    <property type="component" value="Unassembled WGS sequence"/>
</dbReference>
<dbReference type="SUPFAM" id="SSF47203">
    <property type="entry name" value="Acyl-CoA dehydrogenase C-terminal domain-like"/>
    <property type="match status" value="1"/>
</dbReference>
<dbReference type="Pfam" id="PF02771">
    <property type="entry name" value="Acyl-CoA_dh_N"/>
    <property type="match status" value="1"/>
</dbReference>
<accession>A0A8J3LTT4</accession>
<dbReference type="InterPro" id="IPR046373">
    <property type="entry name" value="Acyl-CoA_Oxase/DH_mid-dom_sf"/>
</dbReference>
<evidence type="ECO:0000259" key="8">
    <source>
        <dbReference type="Pfam" id="PF02770"/>
    </source>
</evidence>
<proteinExistence type="inferred from homology"/>
<keyword evidence="11" id="KW-1185">Reference proteome</keyword>
<dbReference type="InterPro" id="IPR009075">
    <property type="entry name" value="AcylCo_DH/oxidase_C"/>
</dbReference>
<dbReference type="InterPro" id="IPR009100">
    <property type="entry name" value="AcylCoA_DH/oxidase_NM_dom_sf"/>
</dbReference>
<dbReference type="GO" id="GO:0003995">
    <property type="term" value="F:acyl-CoA dehydrogenase activity"/>
    <property type="evidence" value="ECO:0007669"/>
    <property type="project" value="InterPro"/>
</dbReference>
<evidence type="ECO:0000256" key="5">
    <source>
        <dbReference type="ARBA" id="ARBA00023002"/>
    </source>
</evidence>
<dbReference type="InterPro" id="IPR036250">
    <property type="entry name" value="AcylCo_DH-like_C"/>
</dbReference>
<reference evidence="10" key="1">
    <citation type="submission" date="2021-01" db="EMBL/GenBank/DDBJ databases">
        <title>Whole genome shotgun sequence of Planosporangium flavigriseum NBRC 105377.</title>
        <authorList>
            <person name="Komaki H."/>
            <person name="Tamura T."/>
        </authorList>
    </citation>
    <scope>NUCLEOTIDE SEQUENCE</scope>
    <source>
        <strain evidence="10">NBRC 105377</strain>
    </source>
</reference>
<dbReference type="PANTHER" id="PTHR43884">
    <property type="entry name" value="ACYL-COA DEHYDROGENASE"/>
    <property type="match status" value="1"/>
</dbReference>
<dbReference type="Gene3D" id="1.20.140.10">
    <property type="entry name" value="Butyryl-CoA Dehydrogenase, subunit A, domain 3"/>
    <property type="match status" value="1"/>
</dbReference>
<dbReference type="GO" id="GO:0050660">
    <property type="term" value="F:flavin adenine dinucleotide binding"/>
    <property type="evidence" value="ECO:0007669"/>
    <property type="project" value="InterPro"/>
</dbReference>
<dbReference type="AlphaFoldDB" id="A0A8J3LTT4"/>
<evidence type="ECO:0000313" key="10">
    <source>
        <dbReference type="EMBL" id="GIG73150.1"/>
    </source>
</evidence>
<name>A0A8J3LTT4_9ACTN</name>